<dbReference type="InterPro" id="IPR032834">
    <property type="entry name" value="NatK-like_C"/>
</dbReference>
<gene>
    <name evidence="3" type="ORF">SDC9_170924</name>
</gene>
<feature type="domain" description="SpoOB alpha-helical" evidence="2">
    <location>
        <begin position="6"/>
        <end position="61"/>
    </location>
</feature>
<sequence length="213" mass="24788">MQLQTQHFKELSAYNQEIRSIKHDLKNHISMIRGYLQNNQINNALDYINRFDENIQQISSLVFTGNNTVDILLNQKMFLAKQNNIRLDYNILIPNQFDIPDLDLCIILSNLFDNSIEATSKVDDKYIELKMNIYKEQLFISLSNSFDGSVKQSSNQFLSLKNDKNTHGYGINNVKRVIDKLHGTITFQYDENNFTVNILMPIAKTNQAYQINK</sequence>
<evidence type="ECO:0008006" key="4">
    <source>
        <dbReference type="Google" id="ProtNLM"/>
    </source>
</evidence>
<dbReference type="Gene3D" id="3.30.565.10">
    <property type="entry name" value="Histidine kinase-like ATPase, C-terminal domain"/>
    <property type="match status" value="1"/>
</dbReference>
<dbReference type="SUPFAM" id="SSF55874">
    <property type="entry name" value="ATPase domain of HSP90 chaperone/DNA topoisomerase II/histidine kinase"/>
    <property type="match status" value="1"/>
</dbReference>
<feature type="domain" description="Sensor histidine kinase NatK-like C-terminal" evidence="1">
    <location>
        <begin position="102"/>
        <end position="201"/>
    </location>
</feature>
<dbReference type="CDD" id="cd16935">
    <property type="entry name" value="HATPase_AgrC-ComD-like"/>
    <property type="match status" value="1"/>
</dbReference>
<dbReference type="Pfam" id="PF14689">
    <property type="entry name" value="SPOB_a"/>
    <property type="match status" value="1"/>
</dbReference>
<dbReference type="PANTHER" id="PTHR40448:SF1">
    <property type="entry name" value="TWO-COMPONENT SENSOR HISTIDINE KINASE"/>
    <property type="match status" value="1"/>
</dbReference>
<evidence type="ECO:0000259" key="1">
    <source>
        <dbReference type="Pfam" id="PF14501"/>
    </source>
</evidence>
<accession>A0A645GA69</accession>
<dbReference type="GO" id="GO:0042802">
    <property type="term" value="F:identical protein binding"/>
    <property type="evidence" value="ECO:0007669"/>
    <property type="project" value="TreeGrafter"/>
</dbReference>
<dbReference type="InterPro" id="IPR039506">
    <property type="entry name" value="SPOB_a"/>
</dbReference>
<name>A0A645GA69_9ZZZZ</name>
<dbReference type="EMBL" id="VSSQ01072081">
    <property type="protein sequence ID" value="MPN23535.1"/>
    <property type="molecule type" value="Genomic_DNA"/>
</dbReference>
<protein>
    <recommendedName>
        <fullName evidence="4">Sensor histidine kinase NatK C-terminal domain-containing protein</fullName>
    </recommendedName>
</protein>
<dbReference type="PANTHER" id="PTHR40448">
    <property type="entry name" value="TWO-COMPONENT SENSOR HISTIDINE KINASE"/>
    <property type="match status" value="1"/>
</dbReference>
<dbReference type="Pfam" id="PF14501">
    <property type="entry name" value="HATPase_c_5"/>
    <property type="match status" value="1"/>
</dbReference>
<evidence type="ECO:0000313" key="3">
    <source>
        <dbReference type="EMBL" id="MPN23535.1"/>
    </source>
</evidence>
<dbReference type="AlphaFoldDB" id="A0A645GA69"/>
<dbReference type="InterPro" id="IPR036890">
    <property type="entry name" value="HATPase_C_sf"/>
</dbReference>
<proteinExistence type="predicted"/>
<organism evidence="3">
    <name type="scientific">bioreactor metagenome</name>
    <dbReference type="NCBI Taxonomy" id="1076179"/>
    <lineage>
        <taxon>unclassified sequences</taxon>
        <taxon>metagenomes</taxon>
        <taxon>ecological metagenomes</taxon>
    </lineage>
</organism>
<evidence type="ECO:0000259" key="2">
    <source>
        <dbReference type="Pfam" id="PF14689"/>
    </source>
</evidence>
<dbReference type="Gene3D" id="1.10.287.130">
    <property type="match status" value="1"/>
</dbReference>
<reference evidence="3" key="1">
    <citation type="submission" date="2019-08" db="EMBL/GenBank/DDBJ databases">
        <authorList>
            <person name="Kucharzyk K."/>
            <person name="Murdoch R.W."/>
            <person name="Higgins S."/>
            <person name="Loffler F."/>
        </authorList>
    </citation>
    <scope>NUCLEOTIDE SEQUENCE</scope>
</reference>
<comment type="caution">
    <text evidence="3">The sequence shown here is derived from an EMBL/GenBank/DDBJ whole genome shotgun (WGS) entry which is preliminary data.</text>
</comment>